<dbReference type="InterPro" id="IPR006524">
    <property type="entry name" value="ArpU-like"/>
</dbReference>
<dbReference type="RefSeq" id="WP_055276378.1">
    <property type="nucleotide sequence ID" value="NZ_CYZV01000017.1"/>
</dbReference>
<evidence type="ECO:0000313" key="2">
    <source>
        <dbReference type="Proteomes" id="UP000095558"/>
    </source>
</evidence>
<gene>
    <name evidence="1" type="ORF">ERS852470_01725</name>
</gene>
<protein>
    <submittedName>
        <fullName evidence="1">Putative alternative sigma factor RpoH</fullName>
    </submittedName>
</protein>
<dbReference type="NCBIfam" id="TIGR01637">
    <property type="entry name" value="phage_arpU"/>
    <property type="match status" value="1"/>
</dbReference>
<accession>A0A174D7N9</accession>
<reference evidence="1 2" key="1">
    <citation type="submission" date="2015-09" db="EMBL/GenBank/DDBJ databases">
        <authorList>
            <consortium name="Pathogen Informatics"/>
        </authorList>
    </citation>
    <scope>NUCLEOTIDE SEQUENCE [LARGE SCALE GENOMIC DNA]</scope>
    <source>
        <strain evidence="1 2">2789STDY5834855</strain>
    </source>
</reference>
<organism evidence="1 2">
    <name type="scientific">Clostridium disporicum</name>
    <dbReference type="NCBI Taxonomy" id="84024"/>
    <lineage>
        <taxon>Bacteria</taxon>
        <taxon>Bacillati</taxon>
        <taxon>Bacillota</taxon>
        <taxon>Clostridia</taxon>
        <taxon>Eubacteriales</taxon>
        <taxon>Clostridiaceae</taxon>
        <taxon>Clostridium</taxon>
    </lineage>
</organism>
<dbReference type="OrthoDB" id="1937618at2"/>
<dbReference type="Proteomes" id="UP000095558">
    <property type="component" value="Unassembled WGS sequence"/>
</dbReference>
<dbReference type="AlphaFoldDB" id="A0A174D7N9"/>
<dbReference type="EMBL" id="CYZV01000017">
    <property type="protein sequence ID" value="CUO21247.1"/>
    <property type="molecule type" value="Genomic_DNA"/>
</dbReference>
<sequence>MNINIKKRVERDLKEYPFLLIAVDAGGLGYPTRYDIVKDVKHPSDVKESFVENCAINEEENKMKVDKITRALELIDPIAKDIIEECYFRCIYNQEQIRKKLLMSDTKYYRIKNDAIRKIAISLGYL</sequence>
<proteinExistence type="predicted"/>
<evidence type="ECO:0000313" key="1">
    <source>
        <dbReference type="EMBL" id="CUO21247.1"/>
    </source>
</evidence>
<name>A0A174D7N9_9CLOT</name>